<feature type="chain" id="PRO_5043444007" evidence="6">
    <location>
        <begin position="20"/>
        <end position="229"/>
    </location>
</feature>
<dbReference type="EMBL" id="UAVR01000006">
    <property type="protein sequence ID" value="SQA87942.1"/>
    <property type="molecule type" value="Genomic_DNA"/>
</dbReference>
<keyword evidence="5" id="KW-0788">Thiol protease</keyword>
<evidence type="ECO:0000313" key="11">
    <source>
        <dbReference type="Proteomes" id="UP000251937"/>
    </source>
</evidence>
<sequence length="229" mass="25240">MKKRVLFYLVAFVSTISLQSCVTNYVVSKPATYTKEYKTDAKLAAIDTKMENDKKLLINSFISEKAVALSNAKNSLKNSEIAKAIKHNKTIDNILTEAQTYLGTPYRYGGMTRKGIDCSAFVLSVFGAAAGLTLPRVAASQSQEGEAIDKENLQKGDLIFFSHGKRISHVGIVESVTEEGEIKFIHAATSKGVMISSLNDSYWGPKYRFAKRVINENGDNYNNLASTNF</sequence>
<feature type="signal peptide" evidence="6">
    <location>
        <begin position="1"/>
        <end position="19"/>
    </location>
</feature>
<gene>
    <name evidence="9" type="primary">spr_1</name>
    <name evidence="9" type="ORF">NCTC11212_00814</name>
    <name evidence="8" type="ORF">SAMN05421800_101309</name>
</gene>
<dbReference type="InterPro" id="IPR000064">
    <property type="entry name" value="NLP_P60_dom"/>
</dbReference>
<comment type="caution">
    <text evidence="9">The sequence shown here is derived from an EMBL/GenBank/DDBJ whole genome shotgun (WGS) entry which is preliminary data.</text>
</comment>
<dbReference type="SUPFAM" id="SSF54001">
    <property type="entry name" value="Cysteine proteinases"/>
    <property type="match status" value="1"/>
</dbReference>
<comment type="similarity">
    <text evidence="1">Belongs to the peptidase C40 family.</text>
</comment>
<proteinExistence type="inferred from homology"/>
<dbReference type="EMBL" id="FUZE01000001">
    <property type="protein sequence ID" value="SKB38403.1"/>
    <property type="molecule type" value="Genomic_DNA"/>
</dbReference>
<feature type="domain" description="NlpC/P60" evidence="7">
    <location>
        <begin position="88"/>
        <end position="214"/>
    </location>
</feature>
<dbReference type="RefSeq" id="WP_079463570.1">
    <property type="nucleotide sequence ID" value="NZ_CP033934.1"/>
</dbReference>
<organism evidence="9 11">
    <name type="scientific">Chryseobacterium balustinum</name>
    <dbReference type="NCBI Taxonomy" id="246"/>
    <lineage>
        <taxon>Bacteria</taxon>
        <taxon>Pseudomonadati</taxon>
        <taxon>Bacteroidota</taxon>
        <taxon>Flavobacteriia</taxon>
        <taxon>Flavobacteriales</taxon>
        <taxon>Weeksellaceae</taxon>
        <taxon>Chryseobacterium group</taxon>
        <taxon>Chryseobacterium</taxon>
    </lineage>
</organism>
<reference evidence="8 10" key="1">
    <citation type="submission" date="2017-02" db="EMBL/GenBank/DDBJ databases">
        <authorList>
            <person name="Varghese N."/>
            <person name="Submissions S."/>
        </authorList>
    </citation>
    <scope>NUCLEOTIDE SEQUENCE [LARGE SCALE GENOMIC DNA]</scope>
    <source>
        <strain evidence="8 10">DSM 16775</strain>
    </source>
</reference>
<dbReference type="KEGG" id="cbp:EB354_19250"/>
<name>A0AAX2IJ45_9FLAO</name>
<keyword evidence="3 6" id="KW-0732">Signal</keyword>
<evidence type="ECO:0000256" key="3">
    <source>
        <dbReference type="ARBA" id="ARBA00022729"/>
    </source>
</evidence>
<keyword evidence="2" id="KW-0645">Protease</keyword>
<dbReference type="GO" id="GO:0008234">
    <property type="term" value="F:cysteine-type peptidase activity"/>
    <property type="evidence" value="ECO:0007669"/>
    <property type="project" value="UniProtKB-KW"/>
</dbReference>
<evidence type="ECO:0000256" key="1">
    <source>
        <dbReference type="ARBA" id="ARBA00007074"/>
    </source>
</evidence>
<dbReference type="PROSITE" id="PS51935">
    <property type="entry name" value="NLPC_P60"/>
    <property type="match status" value="1"/>
</dbReference>
<dbReference type="Pfam" id="PF00877">
    <property type="entry name" value="NLPC_P60"/>
    <property type="match status" value="1"/>
</dbReference>
<dbReference type="Proteomes" id="UP000251937">
    <property type="component" value="Unassembled WGS sequence"/>
</dbReference>
<dbReference type="PANTHER" id="PTHR47360:SF1">
    <property type="entry name" value="ENDOPEPTIDASE NLPC-RELATED"/>
    <property type="match status" value="1"/>
</dbReference>
<keyword evidence="10" id="KW-1185">Reference proteome</keyword>
<dbReference type="AlphaFoldDB" id="A0AAX2IJ45"/>
<dbReference type="Gene3D" id="3.90.1720.10">
    <property type="entry name" value="endopeptidase domain like (from Nostoc punctiforme)"/>
    <property type="match status" value="1"/>
</dbReference>
<reference evidence="9 11" key="2">
    <citation type="submission" date="2018-06" db="EMBL/GenBank/DDBJ databases">
        <authorList>
            <consortium name="Pathogen Informatics"/>
            <person name="Doyle S."/>
        </authorList>
    </citation>
    <scope>NUCLEOTIDE SEQUENCE [LARGE SCALE GENOMIC DNA]</scope>
    <source>
        <strain evidence="9 11">NCTC11212</strain>
    </source>
</reference>
<evidence type="ECO:0000256" key="2">
    <source>
        <dbReference type="ARBA" id="ARBA00022670"/>
    </source>
</evidence>
<dbReference type="PROSITE" id="PS51257">
    <property type="entry name" value="PROKAR_LIPOPROTEIN"/>
    <property type="match status" value="1"/>
</dbReference>
<dbReference type="InterPro" id="IPR038765">
    <property type="entry name" value="Papain-like_cys_pep_sf"/>
</dbReference>
<evidence type="ECO:0000313" key="9">
    <source>
        <dbReference type="EMBL" id="SQA87942.1"/>
    </source>
</evidence>
<evidence type="ECO:0000259" key="7">
    <source>
        <dbReference type="PROSITE" id="PS51935"/>
    </source>
</evidence>
<dbReference type="Proteomes" id="UP000190669">
    <property type="component" value="Unassembled WGS sequence"/>
</dbReference>
<evidence type="ECO:0000256" key="5">
    <source>
        <dbReference type="ARBA" id="ARBA00022807"/>
    </source>
</evidence>
<dbReference type="EC" id="3.4.-.-" evidence="9"/>
<dbReference type="GO" id="GO:0006508">
    <property type="term" value="P:proteolysis"/>
    <property type="evidence" value="ECO:0007669"/>
    <property type="project" value="UniProtKB-KW"/>
</dbReference>
<dbReference type="InterPro" id="IPR052062">
    <property type="entry name" value="Murein_DD/LD_carboxypeptidase"/>
</dbReference>
<accession>A0AAX2IJ45</accession>
<protein>
    <submittedName>
        <fullName evidence="8">Lipoprotein Spr</fullName>
    </submittedName>
    <submittedName>
        <fullName evidence="9">Probable endopeptidase Spr</fullName>
        <ecNumber evidence="9">3.4.-.-</ecNumber>
    </submittedName>
</protein>
<evidence type="ECO:0000313" key="10">
    <source>
        <dbReference type="Proteomes" id="UP000190669"/>
    </source>
</evidence>
<keyword evidence="8" id="KW-0449">Lipoprotein</keyword>
<dbReference type="PANTHER" id="PTHR47360">
    <property type="entry name" value="MUREIN DD-ENDOPEPTIDASE MEPS/MUREIN LD-CARBOXYPEPTIDASE"/>
    <property type="match status" value="1"/>
</dbReference>
<evidence type="ECO:0000313" key="8">
    <source>
        <dbReference type="EMBL" id="SKB38403.1"/>
    </source>
</evidence>
<evidence type="ECO:0000256" key="6">
    <source>
        <dbReference type="SAM" id="SignalP"/>
    </source>
</evidence>
<keyword evidence="4 9" id="KW-0378">Hydrolase</keyword>
<evidence type="ECO:0000256" key="4">
    <source>
        <dbReference type="ARBA" id="ARBA00022801"/>
    </source>
</evidence>